<evidence type="ECO:0000313" key="1">
    <source>
        <dbReference type="Proteomes" id="UP000887576"/>
    </source>
</evidence>
<evidence type="ECO:0000313" key="2">
    <source>
        <dbReference type="WBParaSite" id="JU765_v2.g16243.t1"/>
    </source>
</evidence>
<organism evidence="1 2">
    <name type="scientific">Panagrolaimus sp. JU765</name>
    <dbReference type="NCBI Taxonomy" id="591449"/>
    <lineage>
        <taxon>Eukaryota</taxon>
        <taxon>Metazoa</taxon>
        <taxon>Ecdysozoa</taxon>
        <taxon>Nematoda</taxon>
        <taxon>Chromadorea</taxon>
        <taxon>Rhabditida</taxon>
        <taxon>Tylenchina</taxon>
        <taxon>Panagrolaimomorpha</taxon>
        <taxon>Panagrolaimoidea</taxon>
        <taxon>Panagrolaimidae</taxon>
        <taxon>Panagrolaimus</taxon>
    </lineage>
</organism>
<reference evidence="2" key="1">
    <citation type="submission" date="2022-11" db="UniProtKB">
        <authorList>
            <consortium name="WormBaseParasite"/>
        </authorList>
    </citation>
    <scope>IDENTIFICATION</scope>
</reference>
<name>A0AC34QGD5_9BILA</name>
<accession>A0AC34QGD5</accession>
<sequence>MKKRRILVFGCSKAGKTSMLNTITGQEMEVSDAAVGTTLDTQRYEQFIYNGKSYQFIDTAGLDEGTVSNEDVIKNVIKFVENEAEGFNLFVMVIAKSVISRTVEKNYELFIKHIKTKEIPTLCVVTRCENDDPLNKWVVENKWNFENRYGIKFNNMIGSCFAQEWTGRFGETYKELCEESKEKVMDMIEKTCSETPHTIIQEGMLETFKRIMKAIFGDVKTDEFIMNLGQALFPGSGHSLYK</sequence>
<dbReference type="Proteomes" id="UP000887576">
    <property type="component" value="Unplaced"/>
</dbReference>
<proteinExistence type="predicted"/>
<protein>
    <submittedName>
        <fullName evidence="2">G domain-containing protein</fullName>
    </submittedName>
</protein>
<dbReference type="WBParaSite" id="JU765_v2.g16243.t1">
    <property type="protein sequence ID" value="JU765_v2.g16243.t1"/>
    <property type="gene ID" value="JU765_v2.g16243"/>
</dbReference>